<evidence type="ECO:0000313" key="2">
    <source>
        <dbReference type="EMBL" id="CAL1399429.1"/>
    </source>
</evidence>
<dbReference type="InterPro" id="IPR000477">
    <property type="entry name" value="RT_dom"/>
</dbReference>
<dbReference type="CDD" id="cd01650">
    <property type="entry name" value="RT_nLTR_like"/>
    <property type="match status" value="1"/>
</dbReference>
<dbReference type="PANTHER" id="PTHR33116:SF86">
    <property type="entry name" value="REVERSE TRANSCRIPTASE DOMAIN-CONTAINING PROTEIN"/>
    <property type="match status" value="1"/>
</dbReference>
<name>A0AAV2FNB7_9ROSI</name>
<evidence type="ECO:0000313" key="3">
    <source>
        <dbReference type="Proteomes" id="UP001497516"/>
    </source>
</evidence>
<evidence type="ECO:0000259" key="1">
    <source>
        <dbReference type="PROSITE" id="PS50878"/>
    </source>
</evidence>
<accession>A0AAV2FNB7</accession>
<dbReference type="AlphaFoldDB" id="A0AAV2FNB7"/>
<dbReference type="PROSITE" id="PS50878">
    <property type="entry name" value="RT_POL"/>
    <property type="match status" value="1"/>
</dbReference>
<dbReference type="InterPro" id="IPR043502">
    <property type="entry name" value="DNA/RNA_pol_sf"/>
</dbReference>
<gene>
    <name evidence="2" type="ORF">LTRI10_LOCUS39616</name>
</gene>
<dbReference type="PANTHER" id="PTHR33116">
    <property type="entry name" value="REVERSE TRANSCRIPTASE ZINC-BINDING DOMAIN-CONTAINING PROTEIN-RELATED-RELATED"/>
    <property type="match status" value="1"/>
</dbReference>
<dbReference type="Pfam" id="PF00078">
    <property type="entry name" value="RVT_1"/>
    <property type="match status" value="1"/>
</dbReference>
<sequence length="622" mass="69541">MVADCFLAGLKAIPNPLEIKAIIKEMNGLKAPGKDGFHAVFYQKCWDQIGMDLVCFIQSCFINPDRIKMINETLLALIPKTDSPLAMSQFRPISLCNVVYKVVAKSLANKLKPLLPHLIHPNQSGFVLKRHITDNIIILQETVHSMAKKTGKKGFMLLKIDLAKAYDRISWNFLEVTLVEAHLPAECIKIIMACVTTTSFQVLWNGGETESFTPSRGLRQGCPLSPYLFTLCMERLSHTIVEEVRSKNWNPMRLSLAGPDLSHLFFADDLVLFAEASPKHADVVMSCLERFCQASGELISKEKSRILFSKNVQNRTRSIICAKLGIQSTNDLGRYLGVLVLHGRLNNNTFKYILEKMDNKLTTWKAKTLSLAGRVTLATSVLNSLPSYAMQSSVLPATICEAIDKKIKGFIWGSQEGVRKAHLISWETICKPKSQGGLGLRSARSMNMAFLIKLAWKILNHEDALWVKVLQGKYFKQRNGAILSMKKSNHSSLWKGILKAMPLMKSGCCWSIRNGETTSFWTHPWLDTGITLDSYLMQDIPDSERYSAVAEWTTADGKWDWGRLESLLPDDALNLIAGCEPPNAELGEDKTIWGLEADGRFKLKSAYYLAATGDEGEDADTS</sequence>
<dbReference type="SUPFAM" id="SSF56672">
    <property type="entry name" value="DNA/RNA polymerases"/>
    <property type="match status" value="1"/>
</dbReference>
<proteinExistence type="predicted"/>
<dbReference type="EMBL" id="OZ034820">
    <property type="protein sequence ID" value="CAL1399429.1"/>
    <property type="molecule type" value="Genomic_DNA"/>
</dbReference>
<protein>
    <recommendedName>
        <fullName evidence="1">Reverse transcriptase domain-containing protein</fullName>
    </recommendedName>
</protein>
<organism evidence="2 3">
    <name type="scientific">Linum trigynum</name>
    <dbReference type="NCBI Taxonomy" id="586398"/>
    <lineage>
        <taxon>Eukaryota</taxon>
        <taxon>Viridiplantae</taxon>
        <taxon>Streptophyta</taxon>
        <taxon>Embryophyta</taxon>
        <taxon>Tracheophyta</taxon>
        <taxon>Spermatophyta</taxon>
        <taxon>Magnoliopsida</taxon>
        <taxon>eudicotyledons</taxon>
        <taxon>Gunneridae</taxon>
        <taxon>Pentapetalae</taxon>
        <taxon>rosids</taxon>
        <taxon>fabids</taxon>
        <taxon>Malpighiales</taxon>
        <taxon>Linaceae</taxon>
        <taxon>Linum</taxon>
    </lineage>
</organism>
<reference evidence="2 3" key="1">
    <citation type="submission" date="2024-04" db="EMBL/GenBank/DDBJ databases">
        <authorList>
            <person name="Fracassetti M."/>
        </authorList>
    </citation>
    <scope>NUCLEOTIDE SEQUENCE [LARGE SCALE GENOMIC DNA]</scope>
</reference>
<dbReference type="Proteomes" id="UP001497516">
    <property type="component" value="Chromosome 7"/>
</dbReference>
<feature type="domain" description="Reverse transcriptase" evidence="1">
    <location>
        <begin position="59"/>
        <end position="340"/>
    </location>
</feature>
<keyword evidence="3" id="KW-1185">Reference proteome</keyword>